<dbReference type="SMART" id="SM01233">
    <property type="entry name" value="HABP4_PAI-RBP1"/>
    <property type="match status" value="1"/>
</dbReference>
<dbReference type="Proteomes" id="UP000827892">
    <property type="component" value="Chromosome II"/>
</dbReference>
<organism evidence="3 5">
    <name type="scientific">Caenorhabditis briggsae</name>
    <dbReference type="NCBI Taxonomy" id="6238"/>
    <lineage>
        <taxon>Eukaryota</taxon>
        <taxon>Metazoa</taxon>
        <taxon>Ecdysozoa</taxon>
        <taxon>Nematoda</taxon>
        <taxon>Chromadorea</taxon>
        <taxon>Rhabditida</taxon>
        <taxon>Rhabditina</taxon>
        <taxon>Rhabditomorpha</taxon>
        <taxon>Rhabditoidea</taxon>
        <taxon>Rhabditidae</taxon>
        <taxon>Peloderinae</taxon>
        <taxon>Caenorhabditis</taxon>
    </lineage>
</organism>
<reference evidence="4 6" key="1">
    <citation type="submission" date="2022-04" db="EMBL/GenBank/DDBJ databases">
        <title>Chromosome-level reference genomes for two strains of Caenorhabditis briggsae: an improved platform for comparative genomics.</title>
        <authorList>
            <person name="Stevens L."/>
            <person name="Andersen E."/>
        </authorList>
    </citation>
    <scope>NUCLEOTIDE SEQUENCE [LARGE SCALE GENOMIC DNA]</scope>
    <source>
        <strain evidence="4">VX34</strain>
        <tissue evidence="4">Whole-organism</tissue>
    </source>
</reference>
<proteinExistence type="predicted"/>
<feature type="compositionally biased region" description="Low complexity" evidence="1">
    <location>
        <begin position="223"/>
        <end position="232"/>
    </location>
</feature>
<dbReference type="PANTHER" id="PTHR12299:SF17">
    <property type="entry name" value="AT19571P-RELATED"/>
    <property type="match status" value="1"/>
</dbReference>
<accession>A0AAE9IWK4</accession>
<dbReference type="EMBL" id="CP092621">
    <property type="protein sequence ID" value="UMM20729.1"/>
    <property type="molecule type" value="Genomic_DNA"/>
</dbReference>
<dbReference type="InterPro" id="IPR006861">
    <property type="entry name" value="HABP4_PAIRBP1-bd"/>
</dbReference>
<feature type="compositionally biased region" description="Basic and acidic residues" evidence="1">
    <location>
        <begin position="87"/>
        <end position="120"/>
    </location>
</feature>
<name>A0AAE9IWK4_CAEBR</name>
<dbReference type="PANTHER" id="PTHR12299">
    <property type="entry name" value="HYALURONIC ACID-BINDING PROTEIN 4"/>
    <property type="match status" value="1"/>
</dbReference>
<sequence length="389" mass="41900">MTEYGCQVTNKFGLPSDDDSEYDDPRELMQKVSQLALKKKEEKAVKPAQPTKPVAAAPASAAAKTDGASAGRGRGGRGRGRGGAAGRPRDGGDRVSNENNGERSGDSRRGGPRRGGERGAARPAGRGGRGGFTRENREGEEPRDQHFADDGQDTRAPRRRGGFTLGGPSGGRGGSRGGRGRQFDRQSGSDRTGVRAFEKKDGHGKGNWGDQKDELAGETENIAPEGETAPAEPEVPREKTAEELAFEAEQEVLAKQKTLKEFRAAQNAEAPKFNTRKAGEGAADNFGKLIPMKKEVIPDREEDEVVVIHKAPRKQVLDISITFRNDRPERERNDRDHRRNDDRSERPQRGGQRGGRGGRGGPRSGGQGGRHQATPFNASEDAFPALGAK</sequence>
<feature type="compositionally biased region" description="Gly residues" evidence="1">
    <location>
        <begin position="351"/>
        <end position="369"/>
    </location>
</feature>
<feature type="compositionally biased region" description="Basic and acidic residues" evidence="1">
    <location>
        <begin position="181"/>
        <end position="215"/>
    </location>
</feature>
<dbReference type="EMBL" id="CP090892">
    <property type="protein sequence ID" value="ULU08832.1"/>
    <property type="molecule type" value="Genomic_DNA"/>
</dbReference>
<evidence type="ECO:0000313" key="3">
    <source>
        <dbReference type="EMBL" id="ULU08832.1"/>
    </source>
</evidence>
<feature type="region of interest" description="Disordered" evidence="1">
    <location>
        <begin position="316"/>
        <end position="389"/>
    </location>
</feature>
<dbReference type="AlphaFoldDB" id="A0AAE9IWK4"/>
<dbReference type="Proteomes" id="UP000829354">
    <property type="component" value="Chromosome II"/>
</dbReference>
<evidence type="ECO:0000259" key="2">
    <source>
        <dbReference type="SMART" id="SM01233"/>
    </source>
</evidence>
<dbReference type="GO" id="GO:0003723">
    <property type="term" value="F:RNA binding"/>
    <property type="evidence" value="ECO:0007669"/>
    <property type="project" value="InterPro"/>
</dbReference>
<keyword evidence="6" id="KW-1185">Reference proteome</keyword>
<dbReference type="OMA" id="HNWGTIK"/>
<dbReference type="Pfam" id="PF04774">
    <property type="entry name" value="HABP4_PAI-RBP1"/>
    <property type="match status" value="1"/>
</dbReference>
<dbReference type="KEGG" id="cbr:CBG_07107"/>
<feature type="compositionally biased region" description="Gly residues" evidence="1">
    <location>
        <begin position="163"/>
        <end position="177"/>
    </location>
</feature>
<feature type="region of interest" description="Disordered" evidence="1">
    <location>
        <begin position="1"/>
        <end position="243"/>
    </location>
</feature>
<feature type="compositionally biased region" description="Low complexity" evidence="1">
    <location>
        <begin position="51"/>
        <end position="71"/>
    </location>
</feature>
<reference evidence="3 5" key="2">
    <citation type="submission" date="2022-05" db="EMBL/GenBank/DDBJ databases">
        <title>Chromosome-level reference genomes for two strains of Caenorhabditis briggsae: an improved platform for comparative genomics.</title>
        <authorList>
            <person name="Stevens L."/>
            <person name="Andersen E.C."/>
        </authorList>
    </citation>
    <scope>NUCLEOTIDE SEQUENCE [LARGE SCALE GENOMIC DNA]</scope>
    <source>
        <strain evidence="3">QX1410_ONT</strain>
        <tissue evidence="3">Whole-organism</tissue>
    </source>
</reference>
<feature type="compositionally biased region" description="Basic and acidic residues" evidence="1">
    <location>
        <begin position="324"/>
        <end position="348"/>
    </location>
</feature>
<feature type="domain" description="Hyaluronan/mRNA-binding protein" evidence="2">
    <location>
        <begin position="179"/>
        <end position="281"/>
    </location>
</feature>
<gene>
    <name evidence="3" type="ORF">L3Y34_019806</name>
    <name evidence="4" type="ORF">L5515_015897</name>
</gene>
<protein>
    <recommendedName>
        <fullName evidence="2">Hyaluronan/mRNA-binding protein domain-containing protein</fullName>
    </recommendedName>
</protein>
<dbReference type="Gene3D" id="6.10.140.1040">
    <property type="match status" value="1"/>
</dbReference>
<evidence type="ECO:0000313" key="4">
    <source>
        <dbReference type="EMBL" id="UMM20729.1"/>
    </source>
</evidence>
<evidence type="ECO:0000313" key="6">
    <source>
        <dbReference type="Proteomes" id="UP000829354"/>
    </source>
</evidence>
<evidence type="ECO:0000313" key="5">
    <source>
        <dbReference type="Proteomes" id="UP000827892"/>
    </source>
</evidence>
<dbReference type="InterPro" id="IPR039764">
    <property type="entry name" value="HABP4/SERBP1-like"/>
</dbReference>
<feature type="compositionally biased region" description="Basic and acidic residues" evidence="1">
    <location>
        <begin position="132"/>
        <end position="156"/>
    </location>
</feature>
<evidence type="ECO:0000256" key="1">
    <source>
        <dbReference type="SAM" id="MobiDB-lite"/>
    </source>
</evidence>